<dbReference type="RefSeq" id="WP_311387863.1">
    <property type="nucleotide sequence ID" value="NZ_JAVRHU010000002.1"/>
</dbReference>
<evidence type="ECO:0000256" key="1">
    <source>
        <dbReference type="ARBA" id="ARBA00001947"/>
    </source>
</evidence>
<reference evidence="7 8" key="1">
    <citation type="submission" date="2023-09" db="EMBL/GenBank/DDBJ databases">
        <authorList>
            <person name="Rey-Velasco X."/>
        </authorList>
    </citation>
    <scope>NUCLEOTIDE SEQUENCE [LARGE SCALE GENOMIC DNA]</scope>
    <source>
        <strain evidence="7 8">P007</strain>
    </source>
</reference>
<evidence type="ECO:0000256" key="5">
    <source>
        <dbReference type="SAM" id="SignalP"/>
    </source>
</evidence>
<evidence type="ECO:0000259" key="6">
    <source>
        <dbReference type="Pfam" id="PF24827"/>
    </source>
</evidence>
<gene>
    <name evidence="7" type="ORF">RM520_09600</name>
</gene>
<sequence>MFKNLTIFLIIFSTSLGFAQDDFQSIVENQTRPSVSNIRIKFSDSQNNQGHLPISIIKGKKEGPTFTIVAGVHGYEYPPIIATQEFLKEIDIDRLSGTLIVVPIANTGSFFSRTPLMNPQDKVNLNGALPGKSNGSITYKIADYFKTKIIPLSDVFLDIHGGGAAEDLMPFICYYRNKKRPEQTLKAKQLSETSGFEYVVSYAYTLKDDEPAKYVFKQAAQDGKIALSIESGKLGNVQKDAVVLIKRGVYSMLNQMEMYNSDIEPLNSIIKLNNQTYIRSNNKGIFYSKYKAGDTVKEGDIVGQITDEFGVVISEFKAPVSGIILYKISTPPINIDDTIMCISNRI</sequence>
<keyword evidence="8" id="KW-1185">Reference proteome</keyword>
<organism evidence="7 8">
    <name type="scientific">Croceitalea vernalis</name>
    <dbReference type="NCBI Taxonomy" id="3075599"/>
    <lineage>
        <taxon>Bacteria</taxon>
        <taxon>Pseudomonadati</taxon>
        <taxon>Bacteroidota</taxon>
        <taxon>Flavobacteriia</taxon>
        <taxon>Flavobacteriales</taxon>
        <taxon>Flavobacteriaceae</taxon>
        <taxon>Croceitalea</taxon>
    </lineage>
</organism>
<dbReference type="Pfam" id="PF24827">
    <property type="entry name" value="AstE_AspA_cat"/>
    <property type="match status" value="1"/>
</dbReference>
<dbReference type="PANTHER" id="PTHR37326:SF1">
    <property type="entry name" value="BLL3975 PROTEIN"/>
    <property type="match status" value="1"/>
</dbReference>
<keyword evidence="4" id="KW-0862">Zinc</keyword>
<feature type="signal peptide" evidence="5">
    <location>
        <begin position="1"/>
        <end position="19"/>
    </location>
</feature>
<evidence type="ECO:0000256" key="4">
    <source>
        <dbReference type="ARBA" id="ARBA00022833"/>
    </source>
</evidence>
<keyword evidence="2" id="KW-0479">Metal-binding</keyword>
<dbReference type="EMBL" id="JAVRHU010000002">
    <property type="protein sequence ID" value="MDT0621882.1"/>
    <property type="molecule type" value="Genomic_DNA"/>
</dbReference>
<dbReference type="Gene3D" id="3.40.630.10">
    <property type="entry name" value="Zn peptidases"/>
    <property type="match status" value="1"/>
</dbReference>
<evidence type="ECO:0000313" key="7">
    <source>
        <dbReference type="EMBL" id="MDT0621882.1"/>
    </source>
</evidence>
<name>A0ABU3BI90_9FLAO</name>
<evidence type="ECO:0000256" key="3">
    <source>
        <dbReference type="ARBA" id="ARBA00022801"/>
    </source>
</evidence>
<dbReference type="InterPro" id="IPR043795">
    <property type="entry name" value="N-alpha-Ac-DABA-like"/>
</dbReference>
<feature type="domain" description="Succinylglutamate desuccinylase/Aspartoacylase catalytic" evidence="6">
    <location>
        <begin position="63"/>
        <end position="254"/>
    </location>
</feature>
<protein>
    <submittedName>
        <fullName evidence="7">Succinylglutamate desuccinylase/aspartoacylase family protein</fullName>
    </submittedName>
</protein>
<dbReference type="InterPro" id="IPR053138">
    <property type="entry name" value="N-alpha-Ac-DABA_deacetylase"/>
</dbReference>
<dbReference type="Proteomes" id="UP001250662">
    <property type="component" value="Unassembled WGS sequence"/>
</dbReference>
<feature type="chain" id="PRO_5046235960" evidence="5">
    <location>
        <begin position="20"/>
        <end position="346"/>
    </location>
</feature>
<keyword evidence="5" id="KW-0732">Signal</keyword>
<evidence type="ECO:0000313" key="8">
    <source>
        <dbReference type="Proteomes" id="UP001250662"/>
    </source>
</evidence>
<evidence type="ECO:0000256" key="2">
    <source>
        <dbReference type="ARBA" id="ARBA00022723"/>
    </source>
</evidence>
<accession>A0ABU3BI90</accession>
<comment type="cofactor">
    <cofactor evidence="1">
        <name>Zn(2+)</name>
        <dbReference type="ChEBI" id="CHEBI:29105"/>
    </cofactor>
</comment>
<keyword evidence="3" id="KW-0378">Hydrolase</keyword>
<dbReference type="InterPro" id="IPR055438">
    <property type="entry name" value="AstE_AspA_cat"/>
</dbReference>
<comment type="caution">
    <text evidence="7">The sequence shown here is derived from an EMBL/GenBank/DDBJ whole genome shotgun (WGS) entry which is preliminary data.</text>
</comment>
<dbReference type="PANTHER" id="PTHR37326">
    <property type="entry name" value="BLL3975 PROTEIN"/>
    <property type="match status" value="1"/>
</dbReference>
<dbReference type="SUPFAM" id="SSF53187">
    <property type="entry name" value="Zn-dependent exopeptidases"/>
    <property type="match status" value="1"/>
</dbReference>
<dbReference type="PIRSF" id="PIRSF039012">
    <property type="entry name" value="ASP"/>
    <property type="match status" value="1"/>
</dbReference>
<proteinExistence type="predicted"/>